<keyword evidence="10" id="KW-0393">Immunoglobulin domain</keyword>
<keyword evidence="8" id="KW-0675">Receptor</keyword>
<keyword evidence="14" id="KW-1185">Reference proteome</keyword>
<organism evidence="13 14">
    <name type="scientific">Adineta ricciae</name>
    <name type="common">Rotifer</name>
    <dbReference type="NCBI Taxonomy" id="249248"/>
    <lineage>
        <taxon>Eukaryota</taxon>
        <taxon>Metazoa</taxon>
        <taxon>Spiralia</taxon>
        <taxon>Gnathifera</taxon>
        <taxon>Rotifera</taxon>
        <taxon>Eurotatoria</taxon>
        <taxon>Bdelloidea</taxon>
        <taxon>Adinetida</taxon>
        <taxon>Adinetidae</taxon>
        <taxon>Adineta</taxon>
    </lineage>
</organism>
<accession>A0A816F0D6</accession>
<dbReference type="PROSITE" id="PS50835">
    <property type="entry name" value="IG_LIKE"/>
    <property type="match status" value="1"/>
</dbReference>
<dbReference type="SMART" id="SM00408">
    <property type="entry name" value="IGc2"/>
    <property type="match status" value="1"/>
</dbReference>
<evidence type="ECO:0000256" key="3">
    <source>
        <dbReference type="ARBA" id="ARBA00022729"/>
    </source>
</evidence>
<keyword evidence="7" id="KW-1015">Disulfide bond</keyword>
<dbReference type="InterPro" id="IPR007110">
    <property type="entry name" value="Ig-like_dom"/>
</dbReference>
<feature type="chain" id="PRO_5032777857" description="Ig-like domain-containing protein" evidence="11">
    <location>
        <begin position="21"/>
        <end position="218"/>
    </location>
</feature>
<evidence type="ECO:0000313" key="13">
    <source>
        <dbReference type="EMBL" id="CAF1652721.1"/>
    </source>
</evidence>
<feature type="domain" description="Ig-like" evidence="12">
    <location>
        <begin position="68"/>
        <end position="153"/>
    </location>
</feature>
<evidence type="ECO:0000313" key="14">
    <source>
        <dbReference type="Proteomes" id="UP000663828"/>
    </source>
</evidence>
<evidence type="ECO:0000256" key="1">
    <source>
        <dbReference type="ARBA" id="ARBA00004167"/>
    </source>
</evidence>
<sequence length="218" mass="25114">MLIRQSFLLLISIIIVFINAKPLDFQDSFGNEDDDDAYYDGDQNGAVRVNLFQTLDCSIQCPPHWIEPVLQQRQTLVYPTSASVSLKCPYEAKPKAKITWFKDGQLFLPELYELFSIDHQFLNISKATMYEAGLYTCVVENSLGNISRAFQLIVQGRSLDRPVFISKSSNLTKYESDNVTFECLFYSDSSPFVQWFVQRQAIKQGSQTYQHNELEFIK</sequence>
<evidence type="ECO:0000256" key="7">
    <source>
        <dbReference type="ARBA" id="ARBA00023157"/>
    </source>
</evidence>
<gene>
    <name evidence="13" type="ORF">XAT740_LOCUS55307</name>
</gene>
<keyword evidence="9" id="KW-0325">Glycoprotein</keyword>
<proteinExistence type="predicted"/>
<dbReference type="InterPro" id="IPR013783">
    <property type="entry name" value="Ig-like_fold"/>
</dbReference>
<evidence type="ECO:0000256" key="10">
    <source>
        <dbReference type="ARBA" id="ARBA00023319"/>
    </source>
</evidence>
<dbReference type="Pfam" id="PF07679">
    <property type="entry name" value="I-set"/>
    <property type="match status" value="1"/>
</dbReference>
<dbReference type="InterPro" id="IPR003598">
    <property type="entry name" value="Ig_sub2"/>
</dbReference>
<dbReference type="FunFam" id="2.60.40.10:FF:000016">
    <property type="entry name" value="Fibroblast growth factor receptor"/>
    <property type="match status" value="1"/>
</dbReference>
<evidence type="ECO:0000256" key="6">
    <source>
        <dbReference type="ARBA" id="ARBA00023136"/>
    </source>
</evidence>
<comment type="subcellular location">
    <subcellularLocation>
        <location evidence="1">Membrane</location>
        <topology evidence="1">Single-pass membrane protein</topology>
    </subcellularLocation>
</comment>
<reference evidence="13" key="1">
    <citation type="submission" date="2021-02" db="EMBL/GenBank/DDBJ databases">
        <authorList>
            <person name="Nowell W R."/>
        </authorList>
    </citation>
    <scope>NUCLEOTIDE SEQUENCE</scope>
</reference>
<feature type="signal peptide" evidence="11">
    <location>
        <begin position="1"/>
        <end position="20"/>
    </location>
</feature>
<dbReference type="EMBL" id="CAJNOR010010301">
    <property type="protein sequence ID" value="CAF1652721.1"/>
    <property type="molecule type" value="Genomic_DNA"/>
</dbReference>
<feature type="non-terminal residue" evidence="13">
    <location>
        <position position="1"/>
    </location>
</feature>
<evidence type="ECO:0000256" key="4">
    <source>
        <dbReference type="ARBA" id="ARBA00022737"/>
    </source>
</evidence>
<keyword evidence="5" id="KW-1133">Transmembrane helix</keyword>
<keyword evidence="2" id="KW-0812">Transmembrane</keyword>
<name>A0A816F0D6_ADIRI</name>
<dbReference type="InterPro" id="IPR036179">
    <property type="entry name" value="Ig-like_dom_sf"/>
</dbReference>
<evidence type="ECO:0000256" key="5">
    <source>
        <dbReference type="ARBA" id="ARBA00022989"/>
    </source>
</evidence>
<evidence type="ECO:0000256" key="9">
    <source>
        <dbReference type="ARBA" id="ARBA00023180"/>
    </source>
</evidence>
<dbReference type="InterPro" id="IPR013098">
    <property type="entry name" value="Ig_I-set"/>
</dbReference>
<evidence type="ECO:0000256" key="8">
    <source>
        <dbReference type="ARBA" id="ARBA00023170"/>
    </source>
</evidence>
<dbReference type="PANTHER" id="PTHR47633">
    <property type="entry name" value="IMMUNOGLOBULIN"/>
    <property type="match status" value="1"/>
</dbReference>
<dbReference type="InterPro" id="IPR003599">
    <property type="entry name" value="Ig_sub"/>
</dbReference>
<evidence type="ECO:0000256" key="11">
    <source>
        <dbReference type="SAM" id="SignalP"/>
    </source>
</evidence>
<dbReference type="AlphaFoldDB" id="A0A816F0D6"/>
<dbReference type="PANTHER" id="PTHR47633:SF4">
    <property type="entry name" value="MYOPALLADIN ISOFORM X1"/>
    <property type="match status" value="1"/>
</dbReference>
<protein>
    <recommendedName>
        <fullName evidence="12">Ig-like domain-containing protein</fullName>
    </recommendedName>
</protein>
<evidence type="ECO:0000256" key="2">
    <source>
        <dbReference type="ARBA" id="ARBA00022692"/>
    </source>
</evidence>
<keyword evidence="4" id="KW-0677">Repeat</keyword>
<dbReference type="SMART" id="SM00409">
    <property type="entry name" value="IG"/>
    <property type="match status" value="1"/>
</dbReference>
<keyword evidence="3 11" id="KW-0732">Signal</keyword>
<keyword evidence="6" id="KW-0472">Membrane</keyword>
<evidence type="ECO:0000259" key="12">
    <source>
        <dbReference type="PROSITE" id="PS50835"/>
    </source>
</evidence>
<dbReference type="SUPFAM" id="SSF48726">
    <property type="entry name" value="Immunoglobulin"/>
    <property type="match status" value="2"/>
</dbReference>
<dbReference type="Proteomes" id="UP000663828">
    <property type="component" value="Unassembled WGS sequence"/>
</dbReference>
<comment type="caution">
    <text evidence="13">The sequence shown here is derived from an EMBL/GenBank/DDBJ whole genome shotgun (WGS) entry which is preliminary data.</text>
</comment>
<dbReference type="GO" id="GO:0016020">
    <property type="term" value="C:membrane"/>
    <property type="evidence" value="ECO:0007669"/>
    <property type="project" value="UniProtKB-SubCell"/>
</dbReference>
<dbReference type="Gene3D" id="2.60.40.10">
    <property type="entry name" value="Immunoglobulins"/>
    <property type="match status" value="2"/>
</dbReference>